<dbReference type="Proteomes" id="UP000241118">
    <property type="component" value="Unassembled WGS sequence"/>
</dbReference>
<dbReference type="EMBL" id="PYAX01000002">
    <property type="protein sequence ID" value="PSL57127.1"/>
    <property type="molecule type" value="Genomic_DNA"/>
</dbReference>
<dbReference type="InterPro" id="IPR006119">
    <property type="entry name" value="Resolv_N"/>
</dbReference>
<feature type="domain" description="Recombinase" evidence="2">
    <location>
        <begin position="197"/>
        <end position="353"/>
    </location>
</feature>
<dbReference type="InterPro" id="IPR025827">
    <property type="entry name" value="Zn_ribbon_recom_dom"/>
</dbReference>
<evidence type="ECO:0000313" key="3">
    <source>
        <dbReference type="EMBL" id="PSL57127.1"/>
    </source>
</evidence>
<accession>A0A2P8IF96</accession>
<dbReference type="SUPFAM" id="SSF53041">
    <property type="entry name" value="Resolvase-like"/>
    <property type="match status" value="1"/>
</dbReference>
<organism evidence="3 4">
    <name type="scientific">Saccharothrix carnea</name>
    <dbReference type="NCBI Taxonomy" id="1280637"/>
    <lineage>
        <taxon>Bacteria</taxon>
        <taxon>Bacillati</taxon>
        <taxon>Actinomycetota</taxon>
        <taxon>Actinomycetes</taxon>
        <taxon>Pseudonocardiales</taxon>
        <taxon>Pseudonocardiaceae</taxon>
        <taxon>Saccharothrix</taxon>
    </lineage>
</organism>
<gene>
    <name evidence="3" type="ORF">B0I31_102104</name>
</gene>
<dbReference type="InterPro" id="IPR011109">
    <property type="entry name" value="DNA_bind_recombinase_dom"/>
</dbReference>
<dbReference type="PROSITE" id="PS51737">
    <property type="entry name" value="RECOMBINASE_DNA_BIND"/>
    <property type="match status" value="1"/>
</dbReference>
<keyword evidence="4" id="KW-1185">Reference proteome</keyword>
<evidence type="ECO:0000256" key="1">
    <source>
        <dbReference type="SAM" id="MobiDB-lite"/>
    </source>
</evidence>
<reference evidence="3 4" key="1">
    <citation type="submission" date="2018-03" db="EMBL/GenBank/DDBJ databases">
        <title>Genomic Encyclopedia of Type Strains, Phase III (KMG-III): the genomes of soil and plant-associated and newly described type strains.</title>
        <authorList>
            <person name="Whitman W."/>
        </authorList>
    </citation>
    <scope>NUCLEOTIDE SEQUENCE [LARGE SCALE GENOMIC DNA]</scope>
    <source>
        <strain evidence="3 4">CGMCC 4.7097</strain>
    </source>
</reference>
<dbReference type="GO" id="GO:0000150">
    <property type="term" value="F:DNA strand exchange activity"/>
    <property type="evidence" value="ECO:0007669"/>
    <property type="project" value="InterPro"/>
</dbReference>
<protein>
    <submittedName>
        <fullName evidence="3">Resolvase-like protein</fullName>
    </submittedName>
</protein>
<dbReference type="Pfam" id="PF13408">
    <property type="entry name" value="Zn_ribbon_recom"/>
    <property type="match status" value="1"/>
</dbReference>
<evidence type="ECO:0000313" key="4">
    <source>
        <dbReference type="Proteomes" id="UP000241118"/>
    </source>
</evidence>
<feature type="compositionally biased region" description="Basic and acidic residues" evidence="1">
    <location>
        <begin position="561"/>
        <end position="585"/>
    </location>
</feature>
<dbReference type="PANTHER" id="PTHR30461:SF23">
    <property type="entry name" value="DNA RECOMBINASE-RELATED"/>
    <property type="match status" value="1"/>
</dbReference>
<dbReference type="Gene3D" id="3.40.50.1390">
    <property type="entry name" value="Resolvase, N-terminal catalytic domain"/>
    <property type="match status" value="1"/>
</dbReference>
<comment type="caution">
    <text evidence="3">The sequence shown here is derived from an EMBL/GenBank/DDBJ whole genome shotgun (WGS) entry which is preliminary data.</text>
</comment>
<dbReference type="OrthoDB" id="3372479at2"/>
<proteinExistence type="predicted"/>
<dbReference type="SMART" id="SM00857">
    <property type="entry name" value="Resolvase"/>
    <property type="match status" value="1"/>
</dbReference>
<dbReference type="AlphaFoldDB" id="A0A2P8IF96"/>
<dbReference type="RefSeq" id="WP_106614124.1">
    <property type="nucleotide sequence ID" value="NZ_PYAX01000002.1"/>
</dbReference>
<feature type="region of interest" description="Disordered" evidence="1">
    <location>
        <begin position="461"/>
        <end position="627"/>
    </location>
</feature>
<dbReference type="GO" id="GO:0003677">
    <property type="term" value="F:DNA binding"/>
    <property type="evidence" value="ECO:0007669"/>
    <property type="project" value="InterPro"/>
</dbReference>
<dbReference type="InterPro" id="IPR038109">
    <property type="entry name" value="DNA_bind_recomb_sf"/>
</dbReference>
<dbReference type="Pfam" id="PF00239">
    <property type="entry name" value="Resolvase"/>
    <property type="match status" value="1"/>
</dbReference>
<dbReference type="PANTHER" id="PTHR30461">
    <property type="entry name" value="DNA-INVERTASE FROM LAMBDOID PROPHAGE"/>
    <property type="match status" value="1"/>
</dbReference>
<dbReference type="InterPro" id="IPR036162">
    <property type="entry name" value="Resolvase-like_N_sf"/>
</dbReference>
<evidence type="ECO:0000259" key="2">
    <source>
        <dbReference type="PROSITE" id="PS51737"/>
    </source>
</evidence>
<dbReference type="Gene3D" id="3.90.1750.20">
    <property type="entry name" value="Putative Large Serine Recombinase, Chain B, Domain 2"/>
    <property type="match status" value="1"/>
</dbReference>
<dbReference type="Pfam" id="PF07508">
    <property type="entry name" value="Recombinase"/>
    <property type="match status" value="1"/>
</dbReference>
<sequence>MTVSDLPRPTTLAEWIAATIPPGIPAMDATSVGSMRFLFYGRASTREHQDPRTSRAWQLDVSRRLTGGHGAIVGEYFEVGCSRQVPWHLRPRAGAMLRYIAANADRVDAVVVGEYERAFLGTSQVRELRAVLEQLGVQLWLPEAEGPVDFGNPAHEALLALLAKRSLTEVLRSRHRVVTAMRMQTVEQGRYLGGRPPYGYRLVDAGPHPNRALARRGVRQQRLVPNPATAPTVKLIFALRLAGHSAAGIARHLNEQAVPSPSSADAVRDRGRVDAGWSLRTVVEILGNPRYTGHQVWNRTSADRATRLPSGRRTSVRNEQHAWAISTSIAHTPLVSEQDFVTAQTIQATRNSIRQADAVGGECVYLLVGRLQCGLCGRKMDSHRSHGRAAYRCRHGHTSARTRPEDASRNLYLREDHLLAHIAAHLTAAGIADNPDPQQNARLVDELGLVFRCDAAGVALLDPGTTGRARTPRRRLAPQPVHDLPGNEDRSKAGGQLPLALSHETASEADQPDVSASQVDAPARGTRPARQPLWPPTRSQRSAVPQRRHRQAGCRAALGDTRSRDASRAGRAEHPPPGELRHDRSQQVMARRAGRHPLLLPERWQTPHEQGPAGRLEGSSGSTNPAR</sequence>
<dbReference type="InterPro" id="IPR050639">
    <property type="entry name" value="SSR_resolvase"/>
</dbReference>
<name>A0A2P8IF96_SACCR</name>